<name>A0A2Z4YQD0_RHILE</name>
<geneLocation type="plasmid" evidence="2 3">
    <name>unnamed2</name>
</geneLocation>
<feature type="compositionally biased region" description="Basic and acidic residues" evidence="1">
    <location>
        <begin position="65"/>
        <end position="81"/>
    </location>
</feature>
<keyword evidence="2" id="KW-0614">Plasmid</keyword>
<evidence type="ECO:0000313" key="3">
    <source>
        <dbReference type="Proteomes" id="UP000251166"/>
    </source>
</evidence>
<dbReference type="AlphaFoldDB" id="A0A2Z4YQD0"/>
<evidence type="ECO:0000313" key="2">
    <source>
        <dbReference type="EMBL" id="AXA43620.1"/>
    </source>
</evidence>
<sequence>MTPARFTECLLRIRWTPINLASALQCDLSWVEAMEVGNAEVPVGLAAWLETLAQCHEAAGIPTTYRERGHSEERPDGKDHSLSGTALRHRRR</sequence>
<dbReference type="EMBL" id="CP030762">
    <property type="protein sequence ID" value="AXA43620.1"/>
    <property type="molecule type" value="Genomic_DNA"/>
</dbReference>
<dbReference type="RefSeq" id="WP_082849698.1">
    <property type="nucleotide sequence ID" value="NZ_CP030762.1"/>
</dbReference>
<reference evidence="2 3" key="1">
    <citation type="submission" date="2018-07" db="EMBL/GenBank/DDBJ databases">
        <title>Rhizobium leguminosarum strain:ATCC 14479 Genome sequencing and assembly.</title>
        <authorList>
            <person name="Chakraborty R."/>
        </authorList>
    </citation>
    <scope>NUCLEOTIDE SEQUENCE [LARGE SCALE GENOMIC DNA]</scope>
    <source>
        <strain evidence="2 3">ATCC 14479</strain>
        <plasmid evidence="3">Plasmid unnamed2</plasmid>
    </source>
</reference>
<gene>
    <name evidence="2" type="ORF">DLJ82_7375</name>
</gene>
<dbReference type="Proteomes" id="UP000251166">
    <property type="component" value="Plasmid unnamed2"/>
</dbReference>
<protein>
    <submittedName>
        <fullName evidence="2">Uncharacterized protein</fullName>
    </submittedName>
</protein>
<organism evidence="2 3">
    <name type="scientific">Rhizobium leguminosarum</name>
    <dbReference type="NCBI Taxonomy" id="384"/>
    <lineage>
        <taxon>Bacteria</taxon>
        <taxon>Pseudomonadati</taxon>
        <taxon>Pseudomonadota</taxon>
        <taxon>Alphaproteobacteria</taxon>
        <taxon>Hyphomicrobiales</taxon>
        <taxon>Rhizobiaceae</taxon>
        <taxon>Rhizobium/Agrobacterium group</taxon>
        <taxon>Rhizobium</taxon>
    </lineage>
</organism>
<evidence type="ECO:0000256" key="1">
    <source>
        <dbReference type="SAM" id="MobiDB-lite"/>
    </source>
</evidence>
<proteinExistence type="predicted"/>
<accession>A0A2Z4YQD0</accession>
<feature type="region of interest" description="Disordered" evidence="1">
    <location>
        <begin position="63"/>
        <end position="92"/>
    </location>
</feature>